<dbReference type="InterPro" id="IPR036388">
    <property type="entry name" value="WH-like_DNA-bd_sf"/>
</dbReference>
<proteinExistence type="predicted"/>
<accession>A0A518CMZ2</accession>
<keyword evidence="7" id="KW-1185">Reference proteome</keyword>
<keyword evidence="1" id="KW-0963">Cytoplasm</keyword>
<reference evidence="6 7" key="1">
    <citation type="submission" date="2019-02" db="EMBL/GenBank/DDBJ databases">
        <title>Deep-cultivation of Planctomycetes and their phenomic and genomic characterization uncovers novel biology.</title>
        <authorList>
            <person name="Wiegand S."/>
            <person name="Jogler M."/>
            <person name="Boedeker C."/>
            <person name="Pinto D."/>
            <person name="Vollmers J."/>
            <person name="Rivas-Marin E."/>
            <person name="Kohn T."/>
            <person name="Peeters S.H."/>
            <person name="Heuer A."/>
            <person name="Rast P."/>
            <person name="Oberbeckmann S."/>
            <person name="Bunk B."/>
            <person name="Jeske O."/>
            <person name="Meyerdierks A."/>
            <person name="Storesund J.E."/>
            <person name="Kallscheuer N."/>
            <person name="Luecker S."/>
            <person name="Lage O.M."/>
            <person name="Pohl T."/>
            <person name="Merkel B.J."/>
            <person name="Hornburger P."/>
            <person name="Mueller R.-W."/>
            <person name="Bruemmer F."/>
            <person name="Labrenz M."/>
            <person name="Spormann A.M."/>
            <person name="Op den Camp H."/>
            <person name="Overmann J."/>
            <person name="Amann R."/>
            <person name="Jetten M.S.M."/>
            <person name="Mascher T."/>
            <person name="Medema M.H."/>
            <person name="Devos D.P."/>
            <person name="Kaster A.-K."/>
            <person name="Ovreas L."/>
            <person name="Rohde M."/>
            <person name="Galperin M.Y."/>
            <person name="Jogler C."/>
        </authorList>
    </citation>
    <scope>NUCLEOTIDE SEQUENCE [LARGE SCALE GENOMIC DNA]</scope>
    <source>
        <strain evidence="6 7">Pla110</strain>
    </source>
</reference>
<dbReference type="RefSeq" id="WP_144995851.1">
    <property type="nucleotide sequence ID" value="NZ_CP036281.1"/>
</dbReference>
<protein>
    <recommendedName>
        <fullName evidence="8">Segregation and condensation protein B</fullName>
    </recommendedName>
</protein>
<dbReference type="KEGG" id="plon:Pla110_23190"/>
<dbReference type="Pfam" id="PF04079">
    <property type="entry name" value="SMC_ScpB"/>
    <property type="match status" value="1"/>
</dbReference>
<evidence type="ECO:0000256" key="1">
    <source>
        <dbReference type="ARBA" id="ARBA00022490"/>
    </source>
</evidence>
<evidence type="ECO:0000256" key="2">
    <source>
        <dbReference type="ARBA" id="ARBA00022618"/>
    </source>
</evidence>
<dbReference type="AlphaFoldDB" id="A0A518CMZ2"/>
<dbReference type="GO" id="GO:0051301">
    <property type="term" value="P:cell division"/>
    <property type="evidence" value="ECO:0007669"/>
    <property type="project" value="UniProtKB-KW"/>
</dbReference>
<dbReference type="EMBL" id="CP036281">
    <property type="protein sequence ID" value="QDU80588.1"/>
    <property type="molecule type" value="Genomic_DNA"/>
</dbReference>
<dbReference type="Proteomes" id="UP000317178">
    <property type="component" value="Chromosome"/>
</dbReference>
<evidence type="ECO:0000256" key="3">
    <source>
        <dbReference type="ARBA" id="ARBA00022829"/>
    </source>
</evidence>
<dbReference type="GO" id="GO:0051304">
    <property type="term" value="P:chromosome separation"/>
    <property type="evidence" value="ECO:0007669"/>
    <property type="project" value="InterPro"/>
</dbReference>
<dbReference type="InterPro" id="IPR005234">
    <property type="entry name" value="ScpB_csome_segregation"/>
</dbReference>
<evidence type="ECO:0000256" key="5">
    <source>
        <dbReference type="SAM" id="MobiDB-lite"/>
    </source>
</evidence>
<evidence type="ECO:0000256" key="4">
    <source>
        <dbReference type="ARBA" id="ARBA00023306"/>
    </source>
</evidence>
<feature type="region of interest" description="Disordered" evidence="5">
    <location>
        <begin position="1"/>
        <end position="23"/>
    </location>
</feature>
<evidence type="ECO:0008006" key="8">
    <source>
        <dbReference type="Google" id="ProtNLM"/>
    </source>
</evidence>
<evidence type="ECO:0000313" key="7">
    <source>
        <dbReference type="Proteomes" id="UP000317178"/>
    </source>
</evidence>
<organism evidence="6 7">
    <name type="scientific">Polystyrenella longa</name>
    <dbReference type="NCBI Taxonomy" id="2528007"/>
    <lineage>
        <taxon>Bacteria</taxon>
        <taxon>Pseudomonadati</taxon>
        <taxon>Planctomycetota</taxon>
        <taxon>Planctomycetia</taxon>
        <taxon>Planctomycetales</taxon>
        <taxon>Planctomycetaceae</taxon>
        <taxon>Polystyrenella</taxon>
    </lineage>
</organism>
<keyword evidence="4" id="KW-0131">Cell cycle</keyword>
<sequence>MDEAHQDPQEPESTSAASDFDEPLDIEQLDEMLGQVLDQTEDLSWDLETVSIPIHAEQIAEPLEEAVKPDAQAEEIKPASRVVAPRLTPKEILEAALFVGGTKLTLKALRKLLNNDFDSDYIENCIRELNDLYESEERPYLIQTSEEGYKMQLKPEFESVRRKVFGYGPREVKLSQDALEILSLVAYRQPISRGEVDKLSKRKASGTLNQLLRRELISLHRDPESREVSYRTESRFLEIFGLANLEDLPRPEHLAFK</sequence>
<keyword evidence="2" id="KW-0132">Cell division</keyword>
<name>A0A518CMZ2_9PLAN</name>
<dbReference type="Gene3D" id="1.10.10.10">
    <property type="entry name" value="Winged helix-like DNA-binding domain superfamily/Winged helix DNA-binding domain"/>
    <property type="match status" value="2"/>
</dbReference>
<dbReference type="SUPFAM" id="SSF46785">
    <property type="entry name" value="Winged helix' DNA-binding domain"/>
    <property type="match status" value="2"/>
</dbReference>
<dbReference type="InterPro" id="IPR036390">
    <property type="entry name" value="WH_DNA-bd_sf"/>
</dbReference>
<keyword evidence="3" id="KW-0159">Chromosome partition</keyword>
<gene>
    <name evidence="6" type="ORF">Pla110_23190</name>
</gene>
<dbReference type="PANTHER" id="PTHR34298">
    <property type="entry name" value="SEGREGATION AND CONDENSATION PROTEIN B"/>
    <property type="match status" value="1"/>
</dbReference>
<dbReference type="OrthoDB" id="211906at2"/>
<dbReference type="PANTHER" id="PTHR34298:SF2">
    <property type="entry name" value="SEGREGATION AND CONDENSATION PROTEIN B"/>
    <property type="match status" value="1"/>
</dbReference>
<evidence type="ECO:0000313" key="6">
    <source>
        <dbReference type="EMBL" id="QDU80588.1"/>
    </source>
</evidence>